<dbReference type="PRINTS" id="PR01590">
    <property type="entry name" value="HTHFIS"/>
</dbReference>
<dbReference type="SUPFAM" id="SSF46689">
    <property type="entry name" value="Homeodomain-like"/>
    <property type="match status" value="1"/>
</dbReference>
<dbReference type="InterPro" id="IPR002197">
    <property type="entry name" value="HTH_Fis"/>
</dbReference>
<evidence type="ECO:0000259" key="4">
    <source>
        <dbReference type="Pfam" id="PF02954"/>
    </source>
</evidence>
<name>A0A1V8M2Z7_9GAMM</name>
<evidence type="ECO:0000256" key="3">
    <source>
        <dbReference type="ARBA" id="ARBA00029540"/>
    </source>
</evidence>
<evidence type="ECO:0000313" key="6">
    <source>
        <dbReference type="Proteomes" id="UP000191980"/>
    </source>
</evidence>
<evidence type="ECO:0000256" key="2">
    <source>
        <dbReference type="ARBA" id="ARBA00023125"/>
    </source>
</evidence>
<dbReference type="PIRSF" id="PIRSF002097">
    <property type="entry name" value="DNA-binding_Fis"/>
    <property type="match status" value="1"/>
</dbReference>
<dbReference type="Pfam" id="PF02954">
    <property type="entry name" value="HTH_8"/>
    <property type="match status" value="1"/>
</dbReference>
<accession>A0A1V8M2Z7</accession>
<dbReference type="PANTHER" id="PTHR47918:SF1">
    <property type="entry name" value="DNA-BINDING PROTEIN FIS"/>
    <property type="match status" value="1"/>
</dbReference>
<gene>
    <name evidence="5" type="ORF">AU255_17310</name>
</gene>
<dbReference type="AlphaFoldDB" id="A0A1V8M2Z7"/>
<keyword evidence="6" id="KW-1185">Reference proteome</keyword>
<comment type="similarity">
    <text evidence="1">Belongs to the transcriptional regulatory Fis family.</text>
</comment>
<dbReference type="GO" id="GO:0006355">
    <property type="term" value="P:regulation of DNA-templated transcription"/>
    <property type="evidence" value="ECO:0007669"/>
    <property type="project" value="InterPro"/>
</dbReference>
<dbReference type="PRINTS" id="PR01591">
    <property type="entry name" value="DNABINDNGFIS"/>
</dbReference>
<evidence type="ECO:0000313" key="5">
    <source>
        <dbReference type="EMBL" id="OQK15937.1"/>
    </source>
</evidence>
<reference evidence="5 6" key="1">
    <citation type="submission" date="2015-12" db="EMBL/GenBank/DDBJ databases">
        <authorList>
            <person name="Shamseldin A."/>
            <person name="Moawad H."/>
            <person name="Abd El-Rahim W.M."/>
            <person name="Sadowsky M.J."/>
        </authorList>
    </citation>
    <scope>NUCLEOTIDE SEQUENCE [LARGE SCALE GENOMIC DNA]</scope>
    <source>
        <strain evidence="5 6">WF1</strain>
    </source>
</reference>
<dbReference type="Gene3D" id="1.10.10.60">
    <property type="entry name" value="Homeodomain-like"/>
    <property type="match status" value="1"/>
</dbReference>
<keyword evidence="2" id="KW-0238">DNA-binding</keyword>
<sequence>MTTANKTPIPLSVQVRLAVDQYLAQLDGHQTTDLLALVLTEVEKPLLEATFQYSGYNQTKTAQILGISRSTLRKKLDQYGLS</sequence>
<dbReference type="STRING" id="1420851.AU255_17310"/>
<dbReference type="InterPro" id="IPR050207">
    <property type="entry name" value="Trans_regulatory_Fis"/>
</dbReference>
<dbReference type="Proteomes" id="UP000191980">
    <property type="component" value="Unassembled WGS sequence"/>
</dbReference>
<dbReference type="OrthoDB" id="9802388at2"/>
<dbReference type="InterPro" id="IPR009057">
    <property type="entry name" value="Homeodomain-like_sf"/>
</dbReference>
<dbReference type="InterPro" id="IPR005412">
    <property type="entry name" value="Fis_DNA-bd"/>
</dbReference>
<evidence type="ECO:0000256" key="1">
    <source>
        <dbReference type="ARBA" id="ARBA00008559"/>
    </source>
</evidence>
<proteinExistence type="inferred from homology"/>
<dbReference type="PANTHER" id="PTHR47918">
    <property type="entry name" value="DNA-BINDING PROTEIN FIS"/>
    <property type="match status" value="1"/>
</dbReference>
<feature type="domain" description="DNA binding HTH" evidence="4">
    <location>
        <begin position="39"/>
        <end position="79"/>
    </location>
</feature>
<organism evidence="5 6">
    <name type="scientific">Methyloprofundus sedimenti</name>
    <dbReference type="NCBI Taxonomy" id="1420851"/>
    <lineage>
        <taxon>Bacteria</taxon>
        <taxon>Pseudomonadati</taxon>
        <taxon>Pseudomonadota</taxon>
        <taxon>Gammaproteobacteria</taxon>
        <taxon>Methylococcales</taxon>
        <taxon>Methylococcaceae</taxon>
        <taxon>Methyloprofundus</taxon>
    </lineage>
</organism>
<protein>
    <recommendedName>
        <fullName evidence="3">Putative Fis-like DNA-binding protein</fullName>
    </recommendedName>
</protein>
<dbReference type="EMBL" id="LPUF01000003">
    <property type="protein sequence ID" value="OQK15937.1"/>
    <property type="molecule type" value="Genomic_DNA"/>
</dbReference>
<comment type="caution">
    <text evidence="5">The sequence shown here is derived from an EMBL/GenBank/DDBJ whole genome shotgun (WGS) entry which is preliminary data.</text>
</comment>
<dbReference type="RefSeq" id="WP_080524159.1">
    <property type="nucleotide sequence ID" value="NZ_LPUF01000003.1"/>
</dbReference>
<dbReference type="GO" id="GO:0043565">
    <property type="term" value="F:sequence-specific DNA binding"/>
    <property type="evidence" value="ECO:0007669"/>
    <property type="project" value="InterPro"/>
</dbReference>